<proteinExistence type="inferred from homology"/>
<reference evidence="2" key="1">
    <citation type="submission" date="2019-08" db="EMBL/GenBank/DDBJ databases">
        <title>The improved chromosome-level genome for the pearl oyster Pinctada fucata martensii using PacBio sequencing and Hi-C.</title>
        <authorList>
            <person name="Zheng Z."/>
        </authorList>
    </citation>
    <scope>NUCLEOTIDE SEQUENCE</scope>
    <source>
        <strain evidence="2">ZZ-2019</strain>
        <tissue evidence="2">Adductor muscle</tissue>
    </source>
</reference>
<dbReference type="SUPFAM" id="SSF88723">
    <property type="entry name" value="PIN domain-like"/>
    <property type="match status" value="1"/>
</dbReference>
<dbReference type="PANTHER" id="PTHR15665">
    <property type="entry name" value="ASTEROID PROTEIN"/>
    <property type="match status" value="1"/>
</dbReference>
<evidence type="ECO:0000256" key="1">
    <source>
        <dbReference type="ARBA" id="ARBA00007398"/>
    </source>
</evidence>
<dbReference type="InterPro" id="IPR029060">
    <property type="entry name" value="PIN-like_dom_sf"/>
</dbReference>
<name>A0AA89BLM9_PINIB</name>
<gene>
    <name evidence="2" type="ORF">FSP39_002294</name>
</gene>
<dbReference type="AlphaFoldDB" id="A0AA89BLM9"/>
<accession>A0AA89BLM9</accession>
<dbReference type="InterPro" id="IPR026832">
    <property type="entry name" value="Asteroid"/>
</dbReference>
<dbReference type="Proteomes" id="UP001186944">
    <property type="component" value="Unassembled WGS sequence"/>
</dbReference>
<evidence type="ECO:0000313" key="2">
    <source>
        <dbReference type="EMBL" id="KAK3087147.1"/>
    </source>
</evidence>
<dbReference type="EMBL" id="VSWD01000011">
    <property type="protein sequence ID" value="KAK3087147.1"/>
    <property type="molecule type" value="Genomic_DNA"/>
</dbReference>
<organism evidence="2 3">
    <name type="scientific">Pinctada imbricata</name>
    <name type="common">Atlantic pearl-oyster</name>
    <name type="synonym">Pinctada martensii</name>
    <dbReference type="NCBI Taxonomy" id="66713"/>
    <lineage>
        <taxon>Eukaryota</taxon>
        <taxon>Metazoa</taxon>
        <taxon>Spiralia</taxon>
        <taxon>Lophotrochozoa</taxon>
        <taxon>Mollusca</taxon>
        <taxon>Bivalvia</taxon>
        <taxon>Autobranchia</taxon>
        <taxon>Pteriomorphia</taxon>
        <taxon>Pterioida</taxon>
        <taxon>Pterioidea</taxon>
        <taxon>Pteriidae</taxon>
        <taxon>Pinctada</taxon>
    </lineage>
</organism>
<sequence>MGVQGLLSCCLYKQDQTVQKTDLVEIARKSRQGIEILVDYYCFQQLIMDKLWNGLEQLRNNPYLRILGGEYETAENFLRKFIQNLKHLNISLVFYVDPAPGCSMEALRQKMDTKISRHNQNMEKLNQIVDVCRGLKNMDEVRDILPIRPVCLEVQLFHVLKQCGCEIVQSLTGEADYLLAKDFYDREKAFAILSNDSDFCIFKDLRFIPHRLFDMDNDMKMGEPIDIPIKPEKLTCGVLTSSKVMEVFGFRSHHLLVELSIVGGNDFTGEIMRDGLRDKLDIRGKKGIENIAGWLRHYKNVENHPVLMEEMSHNKAFAAAVQHSRQFYNLQLPPEQPPRKGFYSQVLAEKILQVNDINIKNSNKTLASAVQHFRQFYNLHTCIQLPPEQLPRKGFYSLILAEKIQQRQYPIHLLAMHNNLYWHRTLLEDTTYGQPCAEVALAELRAHIYRIILPKQEGLVNEYGRSPWEPLRIAGIMAVEDPGIPPLHKIYDDKIFWNLKTFHHIMSHQNPGQETEWFNRYGRKTGFIVYLLRYFLQQNWGRNLHISQQEFLALIAMAFGRPKEVDYQQICLRPTPRCVTIGNWFQNLYRHAYLFLGRLLFLTQEFPLPHEVISGSTWTAFYMVCKDDSFHAAITQVPMHILRQVQEDMNNVIREKKHMIRYITEGAFYFDDRF</sequence>
<comment type="similarity">
    <text evidence="1">Belongs to the asteroid family.</text>
</comment>
<evidence type="ECO:0000313" key="3">
    <source>
        <dbReference type="Proteomes" id="UP001186944"/>
    </source>
</evidence>
<comment type="caution">
    <text evidence="2">The sequence shown here is derived from an EMBL/GenBank/DDBJ whole genome shotgun (WGS) entry which is preliminary data.</text>
</comment>
<dbReference type="Gene3D" id="3.40.50.1010">
    <property type="entry name" value="5'-nuclease"/>
    <property type="match status" value="1"/>
</dbReference>
<protein>
    <submittedName>
        <fullName evidence="2">Uncharacterized protein</fullName>
    </submittedName>
</protein>
<dbReference type="PANTHER" id="PTHR15665:SF1">
    <property type="entry name" value="PROTEIN ASTEROID HOMOLOG 1"/>
    <property type="match status" value="1"/>
</dbReference>
<keyword evidence="3" id="KW-1185">Reference proteome</keyword>